<organism evidence="4 5">
    <name type="scientific">Novibacillus thermophilus</name>
    <dbReference type="NCBI Taxonomy" id="1471761"/>
    <lineage>
        <taxon>Bacteria</taxon>
        <taxon>Bacillati</taxon>
        <taxon>Bacillota</taxon>
        <taxon>Bacilli</taxon>
        <taxon>Bacillales</taxon>
        <taxon>Thermoactinomycetaceae</taxon>
        <taxon>Novibacillus</taxon>
    </lineage>
</organism>
<keyword evidence="5" id="KW-1185">Reference proteome</keyword>
<dbReference type="KEGG" id="ntr:B0W44_11225"/>
<dbReference type="PANTHER" id="PTHR34297">
    <property type="entry name" value="HYPOTHETICAL CYTOSOLIC PROTEIN-RELATED"/>
    <property type="match status" value="1"/>
</dbReference>
<evidence type="ECO:0000313" key="5">
    <source>
        <dbReference type="Proteomes" id="UP000188603"/>
    </source>
</evidence>
<dbReference type="PANTHER" id="PTHR34297:SF3">
    <property type="entry name" value="ALKALINE SHOCK PROTEIN 23"/>
    <property type="match status" value="1"/>
</dbReference>
<dbReference type="EMBL" id="CP019699">
    <property type="protein sequence ID" value="AQS56251.1"/>
    <property type="molecule type" value="Genomic_DNA"/>
</dbReference>
<protein>
    <recommendedName>
        <fullName evidence="3">Alkaline shock protein 23</fullName>
    </recommendedName>
</protein>
<dbReference type="Proteomes" id="UP000188603">
    <property type="component" value="Chromosome"/>
</dbReference>
<comment type="similarity">
    <text evidence="2">Belongs to the asp23 family.</text>
</comment>
<evidence type="ECO:0000256" key="1">
    <source>
        <dbReference type="ARBA" id="ARBA00002561"/>
    </source>
</evidence>
<dbReference type="OrthoDB" id="9791482at2"/>
<dbReference type="STRING" id="1471761.B0W44_11225"/>
<gene>
    <name evidence="4" type="ORF">B0W44_11225</name>
</gene>
<comment type="function">
    <text evidence="1">May play a key role in alkaline pH tolerance.</text>
</comment>
<evidence type="ECO:0000256" key="2">
    <source>
        <dbReference type="ARBA" id="ARBA00005721"/>
    </source>
</evidence>
<reference evidence="4 5" key="1">
    <citation type="journal article" date="2015" name="Int. J. Syst. Evol. Microbiol.">
        <title>Novibacillus thermophilus gen. nov., sp. nov., a Gram-staining-negative and moderately thermophilic member of the family Thermoactinomycetaceae.</title>
        <authorList>
            <person name="Yang G."/>
            <person name="Chen J."/>
            <person name="Zhou S."/>
        </authorList>
    </citation>
    <scope>NUCLEOTIDE SEQUENCE [LARGE SCALE GENOMIC DNA]</scope>
    <source>
        <strain evidence="4 5">SG-1</strain>
    </source>
</reference>
<sequence>MANEQDGQVRIADDVVAVIAGIAATETDGIAGMSGGVTEGFTRRVTGKNVTRGVSVEVGELEAAIDLRVIVQYGAKIHEVSRQLQHNVKQAVESMTGLNVIEVNVKVEGVVLAEEGKHAPEEGEQRVK</sequence>
<name>A0A1U9K896_9BACL</name>
<accession>A0A1U9K896</accession>
<proteinExistence type="inferred from homology"/>
<dbReference type="AlphaFoldDB" id="A0A1U9K896"/>
<dbReference type="InterPro" id="IPR005531">
    <property type="entry name" value="Asp23"/>
</dbReference>
<evidence type="ECO:0000256" key="3">
    <source>
        <dbReference type="ARBA" id="ARBA00019574"/>
    </source>
</evidence>
<evidence type="ECO:0000313" key="4">
    <source>
        <dbReference type="EMBL" id="AQS56251.1"/>
    </source>
</evidence>
<dbReference type="RefSeq" id="WP_077720109.1">
    <property type="nucleotide sequence ID" value="NZ_CP019699.1"/>
</dbReference>
<dbReference type="Pfam" id="PF03780">
    <property type="entry name" value="Asp23"/>
    <property type="match status" value="1"/>
</dbReference>